<dbReference type="PANTHER" id="PTHR38032:SF1">
    <property type="entry name" value="RNA-BINDING PROTEIN KHPB N-TERMINAL DOMAIN-CONTAINING PROTEIN"/>
    <property type="match status" value="1"/>
</dbReference>
<dbReference type="RefSeq" id="WP_343816942.1">
    <property type="nucleotide sequence ID" value="NZ_BAAAFA010000005.1"/>
</dbReference>
<keyword evidence="3" id="KW-1185">Reference proteome</keyword>
<dbReference type="PANTHER" id="PTHR38032">
    <property type="entry name" value="POLYMERASE-RELATED"/>
    <property type="match status" value="1"/>
</dbReference>
<feature type="domain" description="Flagellar Assembly Protein A N-terminal region" evidence="1">
    <location>
        <begin position="86"/>
        <end position="263"/>
    </location>
</feature>
<dbReference type="InterPro" id="IPR046866">
    <property type="entry name" value="FapA_N"/>
</dbReference>
<dbReference type="InterPro" id="IPR046865">
    <property type="entry name" value="FapA_b_solenoid"/>
</dbReference>
<dbReference type="EMBL" id="BAAAFA010000005">
    <property type="protein sequence ID" value="GAA0816628.1"/>
    <property type="molecule type" value="Genomic_DNA"/>
</dbReference>
<name>A0ABN1L6H6_9GAMM</name>
<organism evidence="2 3">
    <name type="scientific">Colwellia asteriadis</name>
    <dbReference type="NCBI Taxonomy" id="517723"/>
    <lineage>
        <taxon>Bacteria</taxon>
        <taxon>Pseudomonadati</taxon>
        <taxon>Pseudomonadota</taxon>
        <taxon>Gammaproteobacteria</taxon>
        <taxon>Alteromonadales</taxon>
        <taxon>Colwelliaceae</taxon>
        <taxon>Colwellia</taxon>
    </lineage>
</organism>
<evidence type="ECO:0000313" key="3">
    <source>
        <dbReference type="Proteomes" id="UP001500021"/>
    </source>
</evidence>
<dbReference type="SUPFAM" id="SSF63848">
    <property type="entry name" value="Cell-division inhibitor MinC, C-terminal domain"/>
    <property type="match status" value="1"/>
</dbReference>
<dbReference type="Pfam" id="PF20250">
    <property type="entry name" value="FapA_N"/>
    <property type="match status" value="1"/>
</dbReference>
<protein>
    <submittedName>
        <fullName evidence="2">FapA family protein</fullName>
    </submittedName>
</protein>
<accession>A0ABN1L6H6</accession>
<dbReference type="InterPro" id="IPR005646">
    <property type="entry name" value="FapA"/>
</dbReference>
<proteinExistence type="predicted"/>
<dbReference type="Proteomes" id="UP001500021">
    <property type="component" value="Unassembled WGS sequence"/>
</dbReference>
<sequence>MTKAHLISNDKNNVDLLLEPIKGGDTISTATINELINASEFNNLRINTASITNAIAELNDVLKPLQESQSGREIRYQVLERIDASIIINIESDEMSASAEITTAQGGTHLTAKAILTAAQEAGVKKGFSKENLVKLAQLAAKEPSNTQVSAQIALGKLPINGNDAQIKPLVESAQARILRPKKREDGSVDMRDLGDIICVKVGDPLIKKIPLSEGREGYTVTATTLDPSPGNDVELIPGEGTVISPKNENVLLSNKVGLPKMIPNGMEVDEVYKIKNVSVATGNINFTGSVIIEGDVTEGMKVIASGDITVGGFVESAMIESGGDITISGGIIGRKHDIEQTKVTDVTMSVSVNAKGNIYAKYCQYAQITCTQDVRIENQLLHSLLDVNGKLWIGKAEKADGKLIGGYTKIGKSVQAGMIGAPAGSNTHINFERKINKLKDEINDIDDLMHIESDKTTELLNAVNKLKALPKDKAKPDLLAKVVASYQVHAKRMGEILEQKAAVEQKLQDYKDSVYIEATEKLYHGVEMIVGDFNDRSRREYGPSRMICKERKIVIDPIVNSPGN</sequence>
<reference evidence="2 3" key="1">
    <citation type="journal article" date="2019" name="Int. J. Syst. Evol. Microbiol.">
        <title>The Global Catalogue of Microorganisms (GCM) 10K type strain sequencing project: providing services to taxonomists for standard genome sequencing and annotation.</title>
        <authorList>
            <consortium name="The Broad Institute Genomics Platform"/>
            <consortium name="The Broad Institute Genome Sequencing Center for Infectious Disease"/>
            <person name="Wu L."/>
            <person name="Ma J."/>
        </authorList>
    </citation>
    <scope>NUCLEOTIDE SEQUENCE [LARGE SCALE GENOMIC DNA]</scope>
    <source>
        <strain evidence="2 3">JCM 15608</strain>
    </source>
</reference>
<evidence type="ECO:0000259" key="1">
    <source>
        <dbReference type="Pfam" id="PF20250"/>
    </source>
</evidence>
<evidence type="ECO:0000313" key="2">
    <source>
        <dbReference type="EMBL" id="GAA0816628.1"/>
    </source>
</evidence>
<gene>
    <name evidence="2" type="ORF">GCM10009111_16680</name>
</gene>
<dbReference type="Pfam" id="PF03961">
    <property type="entry name" value="FapA"/>
    <property type="match status" value="1"/>
</dbReference>
<dbReference type="InterPro" id="IPR036145">
    <property type="entry name" value="MinC_C_sf"/>
</dbReference>
<comment type="caution">
    <text evidence="2">The sequence shown here is derived from an EMBL/GenBank/DDBJ whole genome shotgun (WGS) entry which is preliminary data.</text>
</comment>